<dbReference type="SUPFAM" id="SSF53474">
    <property type="entry name" value="alpha/beta-Hydrolases"/>
    <property type="match status" value="1"/>
</dbReference>
<name>A0A1D9LBF6_9NEIS</name>
<dbReference type="GO" id="GO:0003847">
    <property type="term" value="F:1-alkyl-2-acetylglycerophosphocholine esterase activity"/>
    <property type="evidence" value="ECO:0007669"/>
    <property type="project" value="TreeGrafter"/>
</dbReference>
<dbReference type="GO" id="GO:0016042">
    <property type="term" value="P:lipid catabolic process"/>
    <property type="evidence" value="ECO:0007669"/>
    <property type="project" value="UniProtKB-KW"/>
</dbReference>
<protein>
    <recommendedName>
        <fullName evidence="5">Serine aminopeptidase S33 domain-containing protein</fullName>
    </recommendedName>
</protein>
<evidence type="ECO:0000256" key="3">
    <source>
        <dbReference type="ARBA" id="ARBA00023098"/>
    </source>
</evidence>
<keyword evidence="1" id="KW-0378">Hydrolase</keyword>
<feature type="domain" description="Serine aminopeptidase S33" evidence="5">
    <location>
        <begin position="78"/>
        <end position="178"/>
    </location>
</feature>
<dbReference type="InterPro" id="IPR022742">
    <property type="entry name" value="Hydrolase_4"/>
</dbReference>
<dbReference type="Proteomes" id="UP000178776">
    <property type="component" value="Chromosome"/>
</dbReference>
<keyword evidence="3" id="KW-0443">Lipid metabolism</keyword>
<evidence type="ECO:0000259" key="5">
    <source>
        <dbReference type="Pfam" id="PF12146"/>
    </source>
</evidence>
<feature type="chain" id="PRO_5009442911" description="Serine aminopeptidase S33 domain-containing protein" evidence="4">
    <location>
        <begin position="25"/>
        <end position="325"/>
    </location>
</feature>
<sequence length="325" mass="35427">MRWATTLRCGLVGMLAALLPQSQAAGLKLIDIPATDSIPVLNAAVWSPCARPAVAKRVQAFLVNASRNCPVEGEKLPLIVISHGFTGSLYGHHDTAEALADHGFLVVSLNHTGDSGASMKYPWEMRAFEQRPVEIRRVIDYMLDEAPEASRIDPSRIGVFGFSRGGFTALVAAGGTPDFARSGLRCPKDRPLCRQIETEAGIARDWAHDERINAAAAVDPLNAFPDAASLRRIRIPLFLWISERGGDGVEPAAEARLRGWLPTVRNYRVVPKAGHFAFLAPCVEAAAKEAPEICRDAPGFDRAAFHRKMNAELLDFFNQALDIKP</sequence>
<evidence type="ECO:0000313" key="6">
    <source>
        <dbReference type="EMBL" id="AOZ48607.1"/>
    </source>
</evidence>
<dbReference type="PIRSF" id="PIRSF031982">
    <property type="entry name" value="UCP031982_abhydr"/>
    <property type="match status" value="1"/>
</dbReference>
<dbReference type="PANTHER" id="PTHR10272:SF0">
    <property type="entry name" value="PLATELET-ACTIVATING FACTOR ACETYLHYDROLASE"/>
    <property type="match status" value="1"/>
</dbReference>
<evidence type="ECO:0000313" key="7">
    <source>
        <dbReference type="Proteomes" id="UP000178776"/>
    </source>
</evidence>
<reference evidence="6 7" key="1">
    <citation type="submission" date="2016-10" db="EMBL/GenBank/DDBJ databases">
        <title>Chromobacterium muskegensis sp. nov., an insecticidal bacterium isolated from Sphagnum bogs.</title>
        <authorList>
            <person name="Sparks M.E."/>
            <person name="Blackburn M.B."/>
            <person name="Gundersen-Rindal D.E."/>
            <person name="Mitchell A."/>
            <person name="Farrar R."/>
            <person name="Kuhar D."/>
        </authorList>
    </citation>
    <scope>NUCLEOTIDE SEQUENCE [LARGE SCALE GENOMIC DNA]</scope>
    <source>
        <strain evidence="6 7">21-1</strain>
    </source>
</reference>
<dbReference type="AlphaFoldDB" id="A0A1D9LBF6"/>
<dbReference type="InterPro" id="IPR029058">
    <property type="entry name" value="AB_hydrolase_fold"/>
</dbReference>
<dbReference type="Pfam" id="PF12146">
    <property type="entry name" value="Hydrolase_4"/>
    <property type="match status" value="1"/>
</dbReference>
<feature type="signal peptide" evidence="4">
    <location>
        <begin position="1"/>
        <end position="24"/>
    </location>
</feature>
<dbReference type="KEGG" id="cvc:BKX93_00445"/>
<dbReference type="STRING" id="1108595.BKX93_00445"/>
<evidence type="ECO:0000256" key="2">
    <source>
        <dbReference type="ARBA" id="ARBA00022963"/>
    </source>
</evidence>
<accession>A0A1D9LBF6</accession>
<organism evidence="6 7">
    <name type="scientific">Chromobacterium vaccinii</name>
    <dbReference type="NCBI Taxonomy" id="1108595"/>
    <lineage>
        <taxon>Bacteria</taxon>
        <taxon>Pseudomonadati</taxon>
        <taxon>Pseudomonadota</taxon>
        <taxon>Betaproteobacteria</taxon>
        <taxon>Neisseriales</taxon>
        <taxon>Chromobacteriaceae</taxon>
        <taxon>Chromobacterium</taxon>
    </lineage>
</organism>
<proteinExistence type="predicted"/>
<dbReference type="InterPro" id="IPR016986">
    <property type="entry name" value="UCP031982_abhydr"/>
</dbReference>
<dbReference type="Gene3D" id="3.40.50.1820">
    <property type="entry name" value="alpha/beta hydrolase"/>
    <property type="match status" value="1"/>
</dbReference>
<keyword evidence="2" id="KW-0442">Lipid degradation</keyword>
<gene>
    <name evidence="6" type="ORF">BKX93_00445</name>
</gene>
<evidence type="ECO:0000256" key="4">
    <source>
        <dbReference type="SAM" id="SignalP"/>
    </source>
</evidence>
<keyword evidence="4" id="KW-0732">Signal</keyword>
<evidence type="ECO:0000256" key="1">
    <source>
        <dbReference type="ARBA" id="ARBA00022801"/>
    </source>
</evidence>
<dbReference type="PANTHER" id="PTHR10272">
    <property type="entry name" value="PLATELET-ACTIVATING FACTOR ACETYLHYDROLASE"/>
    <property type="match status" value="1"/>
</dbReference>
<dbReference type="EMBL" id="CP017707">
    <property type="protein sequence ID" value="AOZ48607.1"/>
    <property type="molecule type" value="Genomic_DNA"/>
</dbReference>